<gene>
    <name evidence="2" type="ORF">ERS852411_03085</name>
</gene>
<keyword evidence="1" id="KW-0472">Membrane</keyword>
<sequence length="95" mass="10645">MASGRSMFRLTARPTIISVSFWGSVSAVLTVPMYLPLRRTATRSERAMTSWSLWVMMTMALPSARMLRRTAKSFSVSWGVRTAVGSSRIRMSAPR</sequence>
<keyword evidence="1" id="KW-0812">Transmembrane</keyword>
<evidence type="ECO:0000256" key="1">
    <source>
        <dbReference type="SAM" id="Phobius"/>
    </source>
</evidence>
<organism evidence="2 3">
    <name type="scientific">Flavonifractor plautii</name>
    <name type="common">Fusobacterium plautii</name>
    <dbReference type="NCBI Taxonomy" id="292800"/>
    <lineage>
        <taxon>Bacteria</taxon>
        <taxon>Bacillati</taxon>
        <taxon>Bacillota</taxon>
        <taxon>Clostridia</taxon>
        <taxon>Eubacteriales</taxon>
        <taxon>Oscillospiraceae</taxon>
        <taxon>Flavonifractor</taxon>
    </lineage>
</organism>
<reference evidence="2 3" key="1">
    <citation type="submission" date="2015-09" db="EMBL/GenBank/DDBJ databases">
        <authorList>
            <consortium name="Pathogen Informatics"/>
        </authorList>
    </citation>
    <scope>NUCLEOTIDE SEQUENCE [LARGE SCALE GENOMIC DNA]</scope>
    <source>
        <strain evidence="2 3">2789STDY5608854</strain>
    </source>
</reference>
<dbReference type="EMBL" id="CYZT01000342">
    <property type="protein sequence ID" value="CUP39751.1"/>
    <property type="molecule type" value="Genomic_DNA"/>
</dbReference>
<name>A0A174MXG9_FLAPL</name>
<evidence type="ECO:0000313" key="2">
    <source>
        <dbReference type="EMBL" id="CUP39751.1"/>
    </source>
</evidence>
<feature type="transmembrane region" description="Helical" evidence="1">
    <location>
        <begin position="12"/>
        <end position="35"/>
    </location>
</feature>
<proteinExistence type="predicted"/>
<dbReference type="AlphaFoldDB" id="A0A174MXG9"/>
<protein>
    <submittedName>
        <fullName evidence="2">Uncharacterized protein</fullName>
    </submittedName>
</protein>
<keyword evidence="1" id="KW-1133">Transmembrane helix</keyword>
<evidence type="ECO:0000313" key="3">
    <source>
        <dbReference type="Proteomes" id="UP000095746"/>
    </source>
</evidence>
<dbReference type="Proteomes" id="UP000095746">
    <property type="component" value="Unassembled WGS sequence"/>
</dbReference>
<accession>A0A174MXG9</accession>